<keyword evidence="1" id="KW-0812">Transmembrane</keyword>
<dbReference type="STRING" id="686796.SAMN04488104_100897"/>
<keyword evidence="1" id="KW-0472">Membrane</keyword>
<feature type="transmembrane region" description="Helical" evidence="1">
    <location>
        <begin position="21"/>
        <end position="42"/>
    </location>
</feature>
<gene>
    <name evidence="2" type="ORF">SAMN04488104_100897</name>
</gene>
<dbReference type="AlphaFoldDB" id="A0A1G6Q884"/>
<dbReference type="EMBL" id="FNAC01000008">
    <property type="protein sequence ID" value="SDC88538.1"/>
    <property type="molecule type" value="Genomic_DNA"/>
</dbReference>
<proteinExistence type="predicted"/>
<sequence>MISLFRKIRQKLLKENKLGNYVKYAIGEIFLVVVGILIALQINTWNEARKTKKFENEILFLIDQNLQQDSLILSQELFKANKAIELTDRLIEQVALKNYSDSLNSWMGKIISFERFQSQSSAFEVLKAKGIEIISDKELQLALISYYDVSLFEVYQSLDDVESAFNADWIPVIKQEFSDFKWRDFCQPVDPKIFFEKPSTLVLFKIFQDNREGSVRNIEGALRRIHEIRSLTKTYVQ</sequence>
<protein>
    <submittedName>
        <fullName evidence="2">Uncharacterized protein</fullName>
    </submittedName>
</protein>
<name>A0A1G6Q884_9BACT</name>
<dbReference type="InterPro" id="IPR045749">
    <property type="entry name" value="DUF6090"/>
</dbReference>
<organism evidence="2 3">
    <name type="scientific">Algoriphagus faecimaris</name>
    <dbReference type="NCBI Taxonomy" id="686796"/>
    <lineage>
        <taxon>Bacteria</taxon>
        <taxon>Pseudomonadati</taxon>
        <taxon>Bacteroidota</taxon>
        <taxon>Cytophagia</taxon>
        <taxon>Cytophagales</taxon>
        <taxon>Cyclobacteriaceae</taxon>
        <taxon>Algoriphagus</taxon>
    </lineage>
</organism>
<evidence type="ECO:0000313" key="3">
    <source>
        <dbReference type="Proteomes" id="UP000199060"/>
    </source>
</evidence>
<dbReference type="RefSeq" id="WP_087938439.1">
    <property type="nucleotide sequence ID" value="NZ_FNAC01000008.1"/>
</dbReference>
<reference evidence="3" key="1">
    <citation type="submission" date="2016-10" db="EMBL/GenBank/DDBJ databases">
        <authorList>
            <person name="Varghese N."/>
            <person name="Submissions S."/>
        </authorList>
    </citation>
    <scope>NUCLEOTIDE SEQUENCE [LARGE SCALE GENOMIC DNA]</scope>
    <source>
        <strain evidence="3">DSM 23095</strain>
    </source>
</reference>
<dbReference type="Pfam" id="PF19578">
    <property type="entry name" value="DUF6090"/>
    <property type="match status" value="1"/>
</dbReference>
<accession>A0A1G6Q884</accession>
<dbReference type="OrthoDB" id="821805at2"/>
<evidence type="ECO:0000256" key="1">
    <source>
        <dbReference type="SAM" id="Phobius"/>
    </source>
</evidence>
<evidence type="ECO:0000313" key="2">
    <source>
        <dbReference type="EMBL" id="SDC88538.1"/>
    </source>
</evidence>
<keyword evidence="1" id="KW-1133">Transmembrane helix</keyword>
<dbReference type="Proteomes" id="UP000199060">
    <property type="component" value="Unassembled WGS sequence"/>
</dbReference>
<keyword evidence="3" id="KW-1185">Reference proteome</keyword>